<sequence length="67" mass="7708">MASTKERQLVLRLENALDFDDTATEHVLLVLALDGQERYTIMPLVRSWALSLDIRGELMELKHIART</sequence>
<accession>A0A0C3A800</accession>
<protein>
    <submittedName>
        <fullName evidence="1">Uncharacterized protein</fullName>
    </submittedName>
</protein>
<keyword evidence="2" id="KW-1185">Reference proteome</keyword>
<dbReference type="EMBL" id="KN822056">
    <property type="protein sequence ID" value="KIM60977.1"/>
    <property type="molecule type" value="Genomic_DNA"/>
</dbReference>
<organism evidence="1 2">
    <name type="scientific">Scleroderma citrinum Foug A</name>
    <dbReference type="NCBI Taxonomy" id="1036808"/>
    <lineage>
        <taxon>Eukaryota</taxon>
        <taxon>Fungi</taxon>
        <taxon>Dikarya</taxon>
        <taxon>Basidiomycota</taxon>
        <taxon>Agaricomycotina</taxon>
        <taxon>Agaricomycetes</taxon>
        <taxon>Agaricomycetidae</taxon>
        <taxon>Boletales</taxon>
        <taxon>Sclerodermatineae</taxon>
        <taxon>Sclerodermataceae</taxon>
        <taxon>Scleroderma</taxon>
    </lineage>
</organism>
<reference evidence="1 2" key="1">
    <citation type="submission" date="2014-04" db="EMBL/GenBank/DDBJ databases">
        <authorList>
            <consortium name="DOE Joint Genome Institute"/>
            <person name="Kuo A."/>
            <person name="Kohler A."/>
            <person name="Nagy L.G."/>
            <person name="Floudas D."/>
            <person name="Copeland A."/>
            <person name="Barry K.W."/>
            <person name="Cichocki N."/>
            <person name="Veneault-Fourrey C."/>
            <person name="LaButti K."/>
            <person name="Lindquist E.A."/>
            <person name="Lipzen A."/>
            <person name="Lundell T."/>
            <person name="Morin E."/>
            <person name="Murat C."/>
            <person name="Sun H."/>
            <person name="Tunlid A."/>
            <person name="Henrissat B."/>
            <person name="Grigoriev I.V."/>
            <person name="Hibbett D.S."/>
            <person name="Martin F."/>
            <person name="Nordberg H.P."/>
            <person name="Cantor M.N."/>
            <person name="Hua S.X."/>
        </authorList>
    </citation>
    <scope>NUCLEOTIDE SEQUENCE [LARGE SCALE GENOMIC DNA]</scope>
    <source>
        <strain evidence="1 2">Foug A</strain>
    </source>
</reference>
<evidence type="ECO:0000313" key="1">
    <source>
        <dbReference type="EMBL" id="KIM60977.1"/>
    </source>
</evidence>
<name>A0A0C3A800_9AGAM</name>
<gene>
    <name evidence="1" type="ORF">SCLCIDRAFT_1216278</name>
</gene>
<dbReference type="AlphaFoldDB" id="A0A0C3A800"/>
<evidence type="ECO:0000313" key="2">
    <source>
        <dbReference type="Proteomes" id="UP000053989"/>
    </source>
</evidence>
<proteinExistence type="predicted"/>
<reference evidence="2" key="2">
    <citation type="submission" date="2015-01" db="EMBL/GenBank/DDBJ databases">
        <title>Evolutionary Origins and Diversification of the Mycorrhizal Mutualists.</title>
        <authorList>
            <consortium name="DOE Joint Genome Institute"/>
            <consortium name="Mycorrhizal Genomics Consortium"/>
            <person name="Kohler A."/>
            <person name="Kuo A."/>
            <person name="Nagy L.G."/>
            <person name="Floudas D."/>
            <person name="Copeland A."/>
            <person name="Barry K.W."/>
            <person name="Cichocki N."/>
            <person name="Veneault-Fourrey C."/>
            <person name="LaButti K."/>
            <person name="Lindquist E.A."/>
            <person name="Lipzen A."/>
            <person name="Lundell T."/>
            <person name="Morin E."/>
            <person name="Murat C."/>
            <person name="Riley R."/>
            <person name="Ohm R."/>
            <person name="Sun H."/>
            <person name="Tunlid A."/>
            <person name="Henrissat B."/>
            <person name="Grigoriev I.V."/>
            <person name="Hibbett D.S."/>
            <person name="Martin F."/>
        </authorList>
    </citation>
    <scope>NUCLEOTIDE SEQUENCE [LARGE SCALE GENOMIC DNA]</scope>
    <source>
        <strain evidence="2">Foug A</strain>
    </source>
</reference>
<dbReference type="HOGENOM" id="CLU_2813925_0_0_1"/>
<dbReference type="Proteomes" id="UP000053989">
    <property type="component" value="Unassembled WGS sequence"/>
</dbReference>
<dbReference type="InParanoid" id="A0A0C3A800"/>